<feature type="transmembrane region" description="Helical" evidence="7">
    <location>
        <begin position="684"/>
        <end position="709"/>
    </location>
</feature>
<feature type="domain" description="ABC3 transporter permease C-terminal" evidence="8">
    <location>
        <begin position="1039"/>
        <end position="1154"/>
    </location>
</feature>
<evidence type="ECO:0000256" key="2">
    <source>
        <dbReference type="ARBA" id="ARBA00022475"/>
    </source>
</evidence>
<proteinExistence type="predicted"/>
<dbReference type="PANTHER" id="PTHR30287:SF1">
    <property type="entry name" value="INNER MEMBRANE PROTEIN"/>
    <property type="match status" value="1"/>
</dbReference>
<keyword evidence="6" id="KW-0175">Coiled coil</keyword>
<keyword evidence="5 7" id="KW-0472">Membrane</keyword>
<organism evidence="9 10">
    <name type="scientific">Proteiniclasticum ruminis</name>
    <dbReference type="NCBI Taxonomy" id="398199"/>
    <lineage>
        <taxon>Bacteria</taxon>
        <taxon>Bacillati</taxon>
        <taxon>Bacillota</taxon>
        <taxon>Clostridia</taxon>
        <taxon>Eubacteriales</taxon>
        <taxon>Clostridiaceae</taxon>
        <taxon>Proteiniclasticum</taxon>
    </lineage>
</organism>
<dbReference type="InterPro" id="IPR038766">
    <property type="entry name" value="Membrane_comp_ABC_pdt"/>
</dbReference>
<keyword evidence="2" id="KW-1003">Cell membrane</keyword>
<feature type="transmembrane region" description="Helical" evidence="7">
    <location>
        <begin position="630"/>
        <end position="651"/>
    </location>
</feature>
<feature type="transmembrane region" description="Helical" evidence="7">
    <location>
        <begin position="1130"/>
        <end position="1148"/>
    </location>
</feature>
<feature type="transmembrane region" description="Helical" evidence="7">
    <location>
        <begin position="802"/>
        <end position="822"/>
    </location>
</feature>
<dbReference type="PANTHER" id="PTHR30287">
    <property type="entry name" value="MEMBRANE COMPONENT OF PREDICTED ABC SUPERFAMILY METABOLITE UPTAKE TRANSPORTER"/>
    <property type="match status" value="1"/>
</dbReference>
<keyword evidence="3 7" id="KW-0812">Transmembrane</keyword>
<evidence type="ECO:0000313" key="9">
    <source>
        <dbReference type="EMBL" id="SDI30656.1"/>
    </source>
</evidence>
<feature type="transmembrane region" description="Helical" evidence="7">
    <location>
        <begin position="1089"/>
        <end position="1110"/>
    </location>
</feature>
<evidence type="ECO:0000256" key="6">
    <source>
        <dbReference type="SAM" id="Coils"/>
    </source>
</evidence>
<feature type="coiled-coil region" evidence="6">
    <location>
        <begin position="349"/>
        <end position="404"/>
    </location>
</feature>
<dbReference type="EMBL" id="FNDZ01000002">
    <property type="protein sequence ID" value="SDI30656.1"/>
    <property type="molecule type" value="Genomic_DNA"/>
</dbReference>
<dbReference type="AlphaFoldDB" id="A0A1G8JHL3"/>
<dbReference type="Pfam" id="PF02687">
    <property type="entry name" value="FtsX"/>
    <property type="match status" value="2"/>
</dbReference>
<evidence type="ECO:0000256" key="5">
    <source>
        <dbReference type="ARBA" id="ARBA00023136"/>
    </source>
</evidence>
<evidence type="ECO:0000256" key="4">
    <source>
        <dbReference type="ARBA" id="ARBA00022989"/>
    </source>
</evidence>
<keyword evidence="4 7" id="KW-1133">Transmembrane helix</keyword>
<accession>A0A1G8JHL3</accession>
<evidence type="ECO:0000256" key="3">
    <source>
        <dbReference type="ARBA" id="ARBA00022692"/>
    </source>
</evidence>
<comment type="subcellular location">
    <subcellularLocation>
        <location evidence="1">Cell membrane</location>
        <topology evidence="1">Multi-pass membrane protein</topology>
    </subcellularLocation>
</comment>
<feature type="transmembrane region" description="Helical" evidence="7">
    <location>
        <begin position="21"/>
        <end position="38"/>
    </location>
</feature>
<reference evidence="9 10" key="1">
    <citation type="submission" date="2016-10" db="EMBL/GenBank/DDBJ databases">
        <authorList>
            <person name="de Groot N.N."/>
        </authorList>
    </citation>
    <scope>NUCLEOTIDE SEQUENCE [LARGE SCALE GENOMIC DNA]</scope>
    <source>
        <strain evidence="9 10">CGMCC 1.5058</strain>
    </source>
</reference>
<feature type="coiled-coil region" evidence="6">
    <location>
        <begin position="268"/>
        <end position="320"/>
    </location>
</feature>
<dbReference type="InterPro" id="IPR003838">
    <property type="entry name" value="ABC3_permease_C"/>
</dbReference>
<gene>
    <name evidence="9" type="ORF">SAMN05421804_10212</name>
</gene>
<dbReference type="RefSeq" id="WP_031577108.1">
    <property type="nucleotide sequence ID" value="NZ_FNDZ01000002.1"/>
</dbReference>
<evidence type="ECO:0000259" key="8">
    <source>
        <dbReference type="Pfam" id="PF02687"/>
    </source>
</evidence>
<feature type="coiled-coil region" evidence="6">
    <location>
        <begin position="496"/>
        <end position="601"/>
    </location>
</feature>
<evidence type="ECO:0000256" key="7">
    <source>
        <dbReference type="SAM" id="Phobius"/>
    </source>
</evidence>
<dbReference type="Proteomes" id="UP000183255">
    <property type="component" value="Unassembled WGS sequence"/>
</dbReference>
<name>A0A1G8JHL3_9CLOT</name>
<evidence type="ECO:0000313" key="10">
    <source>
        <dbReference type="Proteomes" id="UP000183255"/>
    </source>
</evidence>
<evidence type="ECO:0000256" key="1">
    <source>
        <dbReference type="ARBA" id="ARBA00004651"/>
    </source>
</evidence>
<sequence>MAKNAFQKDLYRAITGSKARFFSILVMIALGVGFFSGINATKPDMVLSADAYYKDYNLANFRIYNPLGYQEEDLAAVEETKEVLEVLRSYSKDLFVSSSAETAVTKVFSYDMRKEGLLNEPRVLEGRMPEASGEILLEMGAKNGLSISLGDEVALSLPNGEVLSDFIKEDTYKVVGFIMSPLYISFQRGQTNIGDGSIDYFAYVPQEDFSMEHYTDLFVKTVKSDDLEAYSKGYKTYHEPLLSSFSALGELAMERDTKDLREELEEGRAEFLSKKNDALKKIADAQEELLEAREEIQDGEEKLLSEKEKYTKEFQDKRQEILDGKEALVKGREAYFDGYTEWLMGYNEYQDGRAEMQSAKSTLDLAKNQIDAGERELASAKEQLDSAKEQIALLESALQGLKDIRASLPETGGELTEEEYKQIIEDIRVFSPDLARLLEESVPYNDPNLVNTLRTALDSGIIQLTDTLESAKKDYSEGVLAYEKGQKTLAESKASYEKGLLEYQEGEKELAEAKKELDAGKAELDAAKKKLDDSEKTLKDGEKALEEGEKTFKASMEEAREDLEKGKAELREGEETFAREKADAEKKINDAEKEILDAERALLEIPKEWFVYDREGFPGYGSLGNDADRLGSLATTFPLFFFLVAALVCLTTMTRMVEEERVQIGTLKALGYTTFTIAMKYISYALLASVFGSILGFSIGFKLFPYIIITVYGAMYNTPYVLTPFHLDLALLSTAIAVFTTVSASLFATLSELRETPANLMMPKAPKPGKRILLERVPFLWKRMSFSYKVTFRNIFRYKKRFLMTVLGVSGCTALLVTGFGIKDSVNAIMGKQFEEIFLYDGLALLNMDKEEGERNLSEILGEQEEVERYGAFLSESIRVHLPGRTREYEVTLMVPEEMASFASFIDLHDRASQEKIPLPEKGAVISEKLANLLGISEGEELVYQDAENRTYTFTVTDITENYLAHYIYMSPEAFESLTLRKPEFNAGAFRYREGLQVEETALSERLLESDGVLATVMVKSIQEDFEKSIASLDYVIVILILAAGALAFVVLYNLTNINITERLREIATIKVLGFRDQEVASYVYRENVFLTIVGSLVGLLLGFSLHLFVIRTMEIDTMMFGRNIHVLSFLYSMVLTMAFSVFVNLFMSKKLQNIDMAASLKSVE</sequence>
<feature type="transmembrane region" description="Helical" evidence="7">
    <location>
        <begin position="1035"/>
        <end position="1055"/>
    </location>
</feature>
<feature type="domain" description="ABC3 transporter permease C-terminal" evidence="8">
    <location>
        <begin position="636"/>
        <end position="746"/>
    </location>
</feature>
<dbReference type="GO" id="GO:0005886">
    <property type="term" value="C:plasma membrane"/>
    <property type="evidence" value="ECO:0007669"/>
    <property type="project" value="UniProtKB-SubCell"/>
</dbReference>
<feature type="transmembrane region" description="Helical" evidence="7">
    <location>
        <begin position="729"/>
        <end position="750"/>
    </location>
</feature>
<protein>
    <submittedName>
        <fullName evidence="9">Putative ABC transport system permease protein</fullName>
    </submittedName>
</protein>